<gene>
    <name evidence="2" type="ORF">SAMN04489732_111214</name>
</gene>
<proteinExistence type="predicted"/>
<evidence type="ECO:0000313" key="2">
    <source>
        <dbReference type="EMBL" id="SEP47798.1"/>
    </source>
</evidence>
<dbReference type="AlphaFoldDB" id="A0A1H8Y8I0"/>
<keyword evidence="1" id="KW-0812">Transmembrane</keyword>
<keyword evidence="1" id="KW-0472">Membrane</keyword>
<reference evidence="2 3" key="1">
    <citation type="submission" date="2016-10" db="EMBL/GenBank/DDBJ databases">
        <authorList>
            <person name="de Groot N.N."/>
        </authorList>
    </citation>
    <scope>NUCLEOTIDE SEQUENCE [LARGE SCALE GENOMIC DNA]</scope>
    <source>
        <strain evidence="2 3">DSM 44993</strain>
    </source>
</reference>
<keyword evidence="1" id="KW-1133">Transmembrane helix</keyword>
<dbReference type="Proteomes" id="UP000198582">
    <property type="component" value="Unassembled WGS sequence"/>
</dbReference>
<feature type="transmembrane region" description="Helical" evidence="1">
    <location>
        <begin position="54"/>
        <end position="74"/>
    </location>
</feature>
<protein>
    <submittedName>
        <fullName evidence="2">Uncharacterized protein</fullName>
    </submittedName>
</protein>
<keyword evidence="3" id="KW-1185">Reference proteome</keyword>
<evidence type="ECO:0000313" key="3">
    <source>
        <dbReference type="Proteomes" id="UP000198582"/>
    </source>
</evidence>
<evidence type="ECO:0000256" key="1">
    <source>
        <dbReference type="SAM" id="Phobius"/>
    </source>
</evidence>
<feature type="transmembrane region" description="Helical" evidence="1">
    <location>
        <begin position="138"/>
        <end position="159"/>
    </location>
</feature>
<dbReference type="OrthoDB" id="3629853at2"/>
<sequence>MNQQDEQQQAAEALASVGAHQERTRRAARLPWWVYAGMFVVGAAGSAANDFISLSGAKLVAVLVIVALVVVFVASRYERSSLLGRMRGVQQRQPFVPWVFGVVLALGVLGAWLIAQYGTGFAGSLAGTVGLRDYPNTVVGVVYGAAFTALFALGQALVAGSQRRTNA</sequence>
<dbReference type="RefSeq" id="WP_091620384.1">
    <property type="nucleotide sequence ID" value="NZ_FOEF01000011.1"/>
</dbReference>
<accession>A0A1H8Y8I0</accession>
<dbReference type="EMBL" id="FOEF01000011">
    <property type="protein sequence ID" value="SEP47798.1"/>
    <property type="molecule type" value="Genomic_DNA"/>
</dbReference>
<name>A0A1H8Y8I0_9PSEU</name>
<feature type="transmembrane region" description="Helical" evidence="1">
    <location>
        <begin position="95"/>
        <end position="118"/>
    </location>
</feature>
<organism evidence="2 3">
    <name type="scientific">Amycolatopsis saalfeldensis</name>
    <dbReference type="NCBI Taxonomy" id="394193"/>
    <lineage>
        <taxon>Bacteria</taxon>
        <taxon>Bacillati</taxon>
        <taxon>Actinomycetota</taxon>
        <taxon>Actinomycetes</taxon>
        <taxon>Pseudonocardiales</taxon>
        <taxon>Pseudonocardiaceae</taxon>
        <taxon>Amycolatopsis</taxon>
    </lineage>
</organism>
<dbReference type="STRING" id="394193.SAMN04489732_111214"/>
<feature type="transmembrane region" description="Helical" evidence="1">
    <location>
        <begin position="30"/>
        <end position="48"/>
    </location>
</feature>